<proteinExistence type="predicted"/>
<name>A0ABU8L6K5_9MICO</name>
<evidence type="ECO:0000313" key="1">
    <source>
        <dbReference type="EMBL" id="MEJ1086723.1"/>
    </source>
</evidence>
<protein>
    <submittedName>
        <fullName evidence="1">Uncharacterized protein</fullName>
    </submittedName>
</protein>
<gene>
    <name evidence="1" type="ORF">WDU99_00150</name>
</gene>
<dbReference type="EMBL" id="JBBDGM010000001">
    <property type="protein sequence ID" value="MEJ1086723.1"/>
    <property type="molecule type" value="Genomic_DNA"/>
</dbReference>
<comment type="caution">
    <text evidence="1">The sequence shown here is derived from an EMBL/GenBank/DDBJ whole genome shotgun (WGS) entry which is preliminary data.</text>
</comment>
<sequence length="143" mass="16098">MDKTPESHPVEMLLAWKQQRKAAVEAALGIAAYATREQARAAIEPFARQNRHIHQTIGPDNDYRFDPNAEEAAMWEREVVATIIPNLHHILRIIDANRELLTDDEKDVVAAFRSHIDGLTHRHLGAGGLRASRYPAGMEDLFA</sequence>
<accession>A0ABU8L6K5</accession>
<organism evidence="1 2">
    <name type="scientific">Microbacterium bandirmense</name>
    <dbReference type="NCBI Taxonomy" id="3122050"/>
    <lineage>
        <taxon>Bacteria</taxon>
        <taxon>Bacillati</taxon>
        <taxon>Actinomycetota</taxon>
        <taxon>Actinomycetes</taxon>
        <taxon>Micrococcales</taxon>
        <taxon>Microbacteriaceae</taxon>
        <taxon>Microbacterium</taxon>
    </lineage>
</organism>
<dbReference type="Proteomes" id="UP001371224">
    <property type="component" value="Unassembled WGS sequence"/>
</dbReference>
<reference evidence="1 2" key="1">
    <citation type="submission" date="2024-02" db="EMBL/GenBank/DDBJ databases">
        <authorList>
            <person name="Saticioglu I.B."/>
        </authorList>
    </citation>
    <scope>NUCLEOTIDE SEQUENCE [LARGE SCALE GENOMIC DNA]</scope>
    <source>
        <strain evidence="1 2">Mu-80</strain>
    </source>
</reference>
<evidence type="ECO:0000313" key="2">
    <source>
        <dbReference type="Proteomes" id="UP001371224"/>
    </source>
</evidence>
<keyword evidence="2" id="KW-1185">Reference proteome</keyword>